<evidence type="ECO:0000256" key="1">
    <source>
        <dbReference type="SAM" id="Coils"/>
    </source>
</evidence>
<feature type="coiled-coil region" evidence="1">
    <location>
        <begin position="327"/>
        <end position="354"/>
    </location>
</feature>
<keyword evidence="5" id="KW-1185">Reference proteome</keyword>
<feature type="region of interest" description="Disordered" evidence="2">
    <location>
        <begin position="86"/>
        <end position="110"/>
    </location>
</feature>
<protein>
    <submittedName>
        <fullName evidence="4">Uncharacterized protein</fullName>
    </submittedName>
</protein>
<evidence type="ECO:0000256" key="3">
    <source>
        <dbReference type="SAM" id="Phobius"/>
    </source>
</evidence>
<feature type="transmembrane region" description="Helical" evidence="3">
    <location>
        <begin position="6"/>
        <end position="24"/>
    </location>
</feature>
<accession>E3T5D4</accession>
<dbReference type="Proteomes" id="UP000029781">
    <property type="component" value="Segment"/>
</dbReference>
<dbReference type="GeneID" id="9887766"/>
<evidence type="ECO:0000313" key="4">
    <source>
        <dbReference type="EMBL" id="ADO67397.1"/>
    </source>
</evidence>
<sequence>MLVSKNSIKIILLLIFVLVSYQISKSSPNNYFAYGLVAIGFYLVYTEINISPTLQNINSSHSLPHVENMDNALEPPVLNESITPLEETTNNTSNDNNIDNNSTDNNDNTDDLMKKALELEKTRINELEELKQALIQPSSSALNLNNDKCDCNTAIAKAIAPLQVEVTKLRDSQKVSVNENEAKIKTYQLLLEHLMEKNILSSEDNETLKVKLTTGVLTVDEAINRLEKLKLAAINIKTPPHIESNKNWWSDMNKSELPAAMYLPLGTQIDSNFSNEYAILNTDKWAVPMPRPPVCIDSTPKEVMPVGTYGYPLNIKYFDEARYVTTSATQEKTKKELEQKIKELEQKMKENKEE</sequence>
<organism evidence="4 5">
    <name type="scientific">Cafeteria roenbergensis virus (strain BV-PW1)</name>
    <name type="common">CroV</name>
    <dbReference type="NCBI Taxonomy" id="693272"/>
    <lineage>
        <taxon>Viruses</taxon>
        <taxon>Varidnaviria</taxon>
        <taxon>Bamfordvirae</taxon>
        <taxon>Nucleocytoviricota</taxon>
        <taxon>Megaviricetes</taxon>
        <taxon>Imitervirales</taxon>
        <taxon>Mimiviridae</taxon>
        <taxon>Aliimimivirinae</taxon>
        <taxon>Rheavirus</taxon>
        <taxon>Rheavirus sinusmexicani</taxon>
    </lineage>
</organism>
<gene>
    <name evidence="4" type="ORF">crov363</name>
</gene>
<evidence type="ECO:0000313" key="5">
    <source>
        <dbReference type="Proteomes" id="UP000029781"/>
    </source>
</evidence>
<reference evidence="4 5" key="1">
    <citation type="journal article" date="2010" name="Proc. Natl. Acad. Sci. U.S.A.">
        <title>Giant virus with a remarkable complement of genes infects marine zooplankton.</title>
        <authorList>
            <person name="Fischer M.G."/>
            <person name="Allen M.J."/>
            <person name="Wilson W.H."/>
            <person name="Suttle C.A."/>
        </authorList>
    </citation>
    <scope>NUCLEOTIDE SEQUENCE [LARGE SCALE GENOMIC DNA]</scope>
    <source>
        <strain evidence="4 5">BV-PW1</strain>
    </source>
</reference>
<keyword evidence="3" id="KW-1133">Transmembrane helix</keyword>
<keyword evidence="3" id="KW-0472">Membrane</keyword>
<name>E3T5D4_CROVB</name>
<proteinExistence type="predicted"/>
<evidence type="ECO:0000256" key="2">
    <source>
        <dbReference type="SAM" id="MobiDB-lite"/>
    </source>
</evidence>
<keyword evidence="1" id="KW-0175">Coiled coil</keyword>
<feature type="compositionally biased region" description="Low complexity" evidence="2">
    <location>
        <begin position="88"/>
        <end position="106"/>
    </location>
</feature>
<dbReference type="KEGG" id="vg:9887766"/>
<keyword evidence="3" id="KW-0812">Transmembrane</keyword>
<organismHost>
    <name type="scientific">Cafeteria roenbergensis</name>
    <name type="common">Marine flagellate</name>
    <dbReference type="NCBI Taxonomy" id="33653"/>
</organismHost>
<dbReference type="EMBL" id="GU244497">
    <property type="protein sequence ID" value="ADO67397.1"/>
    <property type="molecule type" value="Genomic_DNA"/>
</dbReference>
<dbReference type="RefSeq" id="YP_003969996.1">
    <property type="nucleotide sequence ID" value="NC_014637.1"/>
</dbReference>